<keyword evidence="2" id="KW-1185">Reference proteome</keyword>
<evidence type="ECO:0000313" key="2">
    <source>
        <dbReference type="Proteomes" id="UP000215002"/>
    </source>
</evidence>
<organism evidence="1 2">
    <name type="scientific">Mucilaginibacter xinganensis</name>
    <dbReference type="NCBI Taxonomy" id="1234841"/>
    <lineage>
        <taxon>Bacteria</taxon>
        <taxon>Pseudomonadati</taxon>
        <taxon>Bacteroidota</taxon>
        <taxon>Sphingobacteriia</taxon>
        <taxon>Sphingobacteriales</taxon>
        <taxon>Sphingobacteriaceae</taxon>
        <taxon>Mucilaginibacter</taxon>
    </lineage>
</organism>
<dbReference type="AlphaFoldDB" id="A0A223NVB0"/>
<reference evidence="1 2" key="1">
    <citation type="submission" date="2017-08" db="EMBL/GenBank/DDBJ databases">
        <title>Complete genome sequence of Mucilaginibacter sp. strain BJC16-A31.</title>
        <authorList>
            <consortium name="Henan University of Science and Technology"/>
            <person name="You X."/>
        </authorList>
    </citation>
    <scope>NUCLEOTIDE SEQUENCE [LARGE SCALE GENOMIC DNA]</scope>
    <source>
        <strain evidence="1 2">BJC16-A31</strain>
    </source>
</reference>
<dbReference type="EMBL" id="CP022743">
    <property type="protein sequence ID" value="ASU33481.1"/>
    <property type="molecule type" value="Genomic_DNA"/>
</dbReference>
<proteinExistence type="predicted"/>
<sequence length="58" mass="6398">MFNSKVANIIIDFADGGGFYRLLVCDYSYYIDNTAIGSGDLLISTLIKTFSIIKVTLL</sequence>
<name>A0A223NVB0_9SPHI</name>
<dbReference type="KEGG" id="muc:MuYL_1583"/>
<dbReference type="Proteomes" id="UP000215002">
    <property type="component" value="Chromosome"/>
</dbReference>
<evidence type="ECO:0000313" key="1">
    <source>
        <dbReference type="EMBL" id="ASU33481.1"/>
    </source>
</evidence>
<accession>A0A223NVB0</accession>
<protein>
    <submittedName>
        <fullName evidence="1">Uncharacterized protein</fullName>
    </submittedName>
</protein>
<gene>
    <name evidence="1" type="ORF">MuYL_1583</name>
</gene>